<gene>
    <name evidence="2" type="ORF">magneo_182</name>
</gene>
<name>A0ABX4MFH1_9HYPH</name>
<keyword evidence="1" id="KW-0472">Membrane</keyword>
<protein>
    <submittedName>
        <fullName evidence="2">Uncharacterized protein</fullName>
    </submittedName>
</protein>
<evidence type="ECO:0000313" key="2">
    <source>
        <dbReference type="EMBL" id="PIM95428.1"/>
    </source>
</evidence>
<keyword evidence="3" id="KW-1185">Reference proteome</keyword>
<reference evidence="2" key="1">
    <citation type="submission" date="2017-09" db="EMBL/GenBank/DDBJ databases">
        <authorList>
            <person name="Campbell M.A."/>
            <person name="Lukasik P."/>
            <person name="Simon C."/>
            <person name="McCutcheon J.P."/>
        </authorList>
    </citation>
    <scope>NUCLEOTIDE SEQUENCE [LARGE SCALE GENOMIC DNA]</scope>
    <source>
        <strain evidence="2">MAGNEO</strain>
    </source>
</reference>
<proteinExistence type="predicted"/>
<dbReference type="EMBL" id="NXGM01000034">
    <property type="protein sequence ID" value="PIM95428.1"/>
    <property type="molecule type" value="Genomic_DNA"/>
</dbReference>
<keyword evidence="1" id="KW-1133">Transmembrane helix</keyword>
<organism evidence="2 3">
    <name type="scientific">Candidatus Hodgkinia cicadicola</name>
    <dbReference type="NCBI Taxonomy" id="573658"/>
    <lineage>
        <taxon>Bacteria</taxon>
        <taxon>Pseudomonadati</taxon>
        <taxon>Pseudomonadota</taxon>
        <taxon>Alphaproteobacteria</taxon>
        <taxon>Hyphomicrobiales</taxon>
        <taxon>Candidatus Hodgkinia</taxon>
    </lineage>
</organism>
<comment type="caution">
    <text evidence="2">The sequence shown here is derived from an EMBL/GenBank/DDBJ whole genome shotgun (WGS) entry which is preliminary data.</text>
</comment>
<evidence type="ECO:0000313" key="3">
    <source>
        <dbReference type="Proteomes" id="UP000228684"/>
    </source>
</evidence>
<feature type="transmembrane region" description="Helical" evidence="1">
    <location>
        <begin position="39"/>
        <end position="59"/>
    </location>
</feature>
<dbReference type="Proteomes" id="UP000228684">
    <property type="component" value="Unassembled WGS sequence"/>
</dbReference>
<evidence type="ECO:0000256" key="1">
    <source>
        <dbReference type="SAM" id="Phobius"/>
    </source>
</evidence>
<keyword evidence="1" id="KW-0812">Transmembrane</keyword>
<accession>A0ABX4MFH1</accession>
<sequence length="238" mass="27113">MVLFYNRHPRKHIWTWCPRLSYDRYTLIDKTWVDGRILLINYNILQFYIGMVCLSNIVINKSIIKANIFIDCCSNVLIRANGNEFITNVVINSNSEVIVKLFIRNNINVKLVIGSNSKIKLIIDNTLTSSKLIQVTSILSNNTNITVFSNSITNKCSTRQTICNSIIGNHSIAKIILNVLVLSKSHVIIKPVFRIKNHNSVCIHSININNIPSNVHANRYNLNTINLLALNTYSRCMI</sequence>